<dbReference type="PANTHER" id="PTHR11406:SF23">
    <property type="entry name" value="PHOSPHOGLYCERATE KINASE 1, CHLOROPLASTIC-RELATED"/>
    <property type="match status" value="1"/>
</dbReference>
<dbReference type="FunFam" id="3.40.50.1260:FF:000006">
    <property type="entry name" value="Phosphoglycerate kinase"/>
    <property type="match status" value="1"/>
</dbReference>
<evidence type="ECO:0000256" key="5">
    <source>
        <dbReference type="ARBA" id="ARBA00022679"/>
    </source>
</evidence>
<dbReference type="PRINTS" id="PR00477">
    <property type="entry name" value="PHGLYCKINASE"/>
</dbReference>
<dbReference type="FunFam" id="3.40.50.1260:FF:000003">
    <property type="entry name" value="Phosphoglycerate kinase"/>
    <property type="match status" value="1"/>
</dbReference>
<proteinExistence type="inferred from homology"/>
<comment type="subunit">
    <text evidence="3">Monomer.</text>
</comment>
<evidence type="ECO:0000313" key="9">
    <source>
        <dbReference type="EMBL" id="SHO80238.1"/>
    </source>
</evidence>
<dbReference type="PANTHER" id="PTHR11406">
    <property type="entry name" value="PHOSPHOGLYCERATE KINASE"/>
    <property type="match status" value="1"/>
</dbReference>
<dbReference type="AlphaFoldDB" id="A0A1W1EH90"/>
<dbReference type="PROSITE" id="PS00111">
    <property type="entry name" value="PGLYCERATE_KINASE"/>
    <property type="match status" value="1"/>
</dbReference>
<dbReference type="Pfam" id="PF00162">
    <property type="entry name" value="PGK"/>
    <property type="match status" value="1"/>
</dbReference>
<dbReference type="GO" id="GO:0004618">
    <property type="term" value="F:phosphoglycerate kinase activity"/>
    <property type="evidence" value="ECO:0007669"/>
    <property type="project" value="UniProtKB-EC"/>
</dbReference>
<dbReference type="SUPFAM" id="SSF53748">
    <property type="entry name" value="Phosphoglycerate kinase"/>
    <property type="match status" value="1"/>
</dbReference>
<evidence type="ECO:0000256" key="8">
    <source>
        <dbReference type="ARBA" id="ARBA00022840"/>
    </source>
</evidence>
<protein>
    <recommendedName>
        <fullName evidence="4">phosphoglycerate kinase</fullName>
        <ecNumber evidence="4">2.7.2.3</ecNumber>
    </recommendedName>
</protein>
<organism evidence="9">
    <name type="scientific">hydrothermal vent metagenome</name>
    <dbReference type="NCBI Taxonomy" id="652676"/>
    <lineage>
        <taxon>unclassified sequences</taxon>
        <taxon>metagenomes</taxon>
        <taxon>ecological metagenomes</taxon>
    </lineage>
</organism>
<comment type="catalytic activity">
    <reaction evidence="1">
        <text>(2R)-3-phosphoglycerate + ATP = (2R)-3-phospho-glyceroyl phosphate + ADP</text>
        <dbReference type="Rhea" id="RHEA:14801"/>
        <dbReference type="ChEBI" id="CHEBI:30616"/>
        <dbReference type="ChEBI" id="CHEBI:57604"/>
        <dbReference type="ChEBI" id="CHEBI:58272"/>
        <dbReference type="ChEBI" id="CHEBI:456216"/>
        <dbReference type="EC" id="2.7.2.3"/>
    </reaction>
</comment>
<accession>A0A1W1EH90</accession>
<dbReference type="PIRSF" id="PIRSF000724">
    <property type="entry name" value="Pgk"/>
    <property type="match status" value="1"/>
</dbReference>
<dbReference type="InterPro" id="IPR036043">
    <property type="entry name" value="Phosphoglycerate_kinase_sf"/>
</dbReference>
<dbReference type="GO" id="GO:0005524">
    <property type="term" value="F:ATP binding"/>
    <property type="evidence" value="ECO:0007669"/>
    <property type="project" value="UniProtKB-KW"/>
</dbReference>
<keyword evidence="7 9" id="KW-0418">Kinase</keyword>
<gene>
    <name evidence="9" type="ORF">MNB_SV-15-1492</name>
</gene>
<dbReference type="EC" id="2.7.2.3" evidence="4"/>
<evidence type="ECO:0000256" key="3">
    <source>
        <dbReference type="ARBA" id="ARBA00011245"/>
    </source>
</evidence>
<comment type="similarity">
    <text evidence="2">Belongs to the phosphoglycerate kinase family.</text>
</comment>
<dbReference type="EMBL" id="FRYL01000001">
    <property type="protein sequence ID" value="SHO80238.1"/>
    <property type="molecule type" value="Genomic_DNA"/>
</dbReference>
<evidence type="ECO:0000256" key="1">
    <source>
        <dbReference type="ARBA" id="ARBA00000642"/>
    </source>
</evidence>
<reference evidence="9" key="1">
    <citation type="submission" date="2016-10" db="EMBL/GenBank/DDBJ databases">
        <authorList>
            <person name="de Groot N.N."/>
        </authorList>
    </citation>
    <scope>NUCLEOTIDE SEQUENCE</scope>
</reference>
<dbReference type="HAMAP" id="MF_00145">
    <property type="entry name" value="Phosphoglyc_kinase"/>
    <property type="match status" value="1"/>
</dbReference>
<name>A0A1W1EH90_9ZZZZ</name>
<sequence length="397" mass="43954">MRSIKDLDIDGKRVFIRCDFNVPKDEFGNITDDRRIRESLQTIKYCIDRDCKIILASHYERPEAGKYEERFSLIPIAKRIHTLLKIQREVLMATDVIGEDAKNKAKNMKSGDILLLENLRYEAGETANDENFAKELASFADIYINDAFGACHRKHASIYAIAQQFDIEHKASGFLMSKEVNFFSKVIETPIRPFIAVVGGSKVSGKLEALTNLITKVDKVIIGGGMAFTFLKAQGYEIGTSLVEDDLINEAKAIIEKAKNLGVKFYLPIDVVVAPEFSDSVPVKYLPTQEIPDNWMGLDIGPASSRLFREALNDAQTIIWNGPMGVYEMDKYSKGSLQMSHYIAQTHATTIVGGGDTADVAQRAGDVDEMTFVSTGGGASLKLIEGIELPGLEALKI</sequence>
<dbReference type="GO" id="GO:0043531">
    <property type="term" value="F:ADP binding"/>
    <property type="evidence" value="ECO:0007669"/>
    <property type="project" value="TreeGrafter"/>
</dbReference>
<evidence type="ECO:0000256" key="6">
    <source>
        <dbReference type="ARBA" id="ARBA00022741"/>
    </source>
</evidence>
<evidence type="ECO:0000256" key="7">
    <source>
        <dbReference type="ARBA" id="ARBA00022777"/>
    </source>
</evidence>
<evidence type="ECO:0000256" key="2">
    <source>
        <dbReference type="ARBA" id="ARBA00008982"/>
    </source>
</evidence>
<dbReference type="GO" id="GO:0005829">
    <property type="term" value="C:cytosol"/>
    <property type="evidence" value="ECO:0007669"/>
    <property type="project" value="TreeGrafter"/>
</dbReference>
<dbReference type="InterPro" id="IPR001576">
    <property type="entry name" value="Phosphoglycerate_kinase"/>
</dbReference>
<evidence type="ECO:0000256" key="4">
    <source>
        <dbReference type="ARBA" id="ARBA00013061"/>
    </source>
</evidence>
<dbReference type="InterPro" id="IPR015824">
    <property type="entry name" value="Phosphoglycerate_kinase_N"/>
</dbReference>
<keyword evidence="6" id="KW-0547">Nucleotide-binding</keyword>
<dbReference type="GO" id="GO:0006094">
    <property type="term" value="P:gluconeogenesis"/>
    <property type="evidence" value="ECO:0007669"/>
    <property type="project" value="TreeGrafter"/>
</dbReference>
<dbReference type="GO" id="GO:0006096">
    <property type="term" value="P:glycolytic process"/>
    <property type="evidence" value="ECO:0007669"/>
    <property type="project" value="InterPro"/>
</dbReference>
<keyword evidence="8" id="KW-0067">ATP-binding</keyword>
<keyword evidence="5 9" id="KW-0808">Transferase</keyword>
<dbReference type="InterPro" id="IPR015911">
    <property type="entry name" value="Phosphoglycerate_kinase_CS"/>
</dbReference>
<dbReference type="Gene3D" id="3.40.50.1260">
    <property type="entry name" value="Phosphoglycerate kinase, N-terminal domain"/>
    <property type="match status" value="2"/>
</dbReference>